<dbReference type="SUPFAM" id="SSF110296">
    <property type="entry name" value="Oligoxyloglucan reducing end-specific cellobiohydrolase"/>
    <property type="match status" value="1"/>
</dbReference>
<dbReference type="InterPro" id="IPR052025">
    <property type="entry name" value="Xyloglucanase_GH74"/>
</dbReference>
<evidence type="ECO:0000313" key="3">
    <source>
        <dbReference type="Proteomes" id="UP000825051"/>
    </source>
</evidence>
<dbReference type="InterPro" id="IPR015943">
    <property type="entry name" value="WD40/YVTN_repeat-like_dom_sf"/>
</dbReference>
<sequence length="979" mass="107358">MVSSDDAKAPHPASQTPSSGALPALDLSAAAIAQRYRARREFILSEAVAAVVPGDPTRGSKFDIAACFHRGEKREAALARLEVLDRATPSANMFWAYPTVTVMLAGQQALDAKSRDRMTELWRTYWPSRGDTENHWLLSYASYYLVAQTHPDAGPECWFNGRSSAENLAEAKNYIEHWIGVTTSYGQGEYDSPNYIEEYAVGLALLAGWAQDKAFRDRAKQMLDYIFYDYAAETLDGLYGGAHSRVYPRHIMAPGRTAAAALGWLLFGLGEYEPSERQVTRHQLRDELPERGAKLIALSGYEPPPILERIARERAQPYVERERKRTRWRMRHAGPDSFVIGDKRTVPVYKYSYVDPDFILGSSQGGLLQPIQQQTWGLIWRTENAVMRCPSFFGVQPYASSVEGSMYFPVDPAVVTDLITRSKADYDSPDKLASGSPYEQVVQSGRALIALQDIPASALFHHITLFFSRDLEHTVEDSSGWIFTQGGPVYLACRPFVQGQWRPNDWTGFLSGGAGGILVSGDFEEWGVGHRCYVSEAHQNGYIVQVAATRDFSSFAAFQDAVRGLALTFSLSPTPAATFTALDGTKLQVRYGDTPHVNGAPVDYANWPLFDSPFGHAAVGSRQLSLQHGGETQLLDFQNRPRESVVPALPPVPADSAASTRPAFYAALTMTKAQQNTATPSDSGLYERLPSGEWVLTGPRILGVATLALHPTNPAIQLIASADGVVRTVDHGRTWRKTTGWEVADVRAIEFDAGNPDLVYAATMWSPLRSVDAGQTWTCTQRGLDRLYGQTLIADRQQPGRVLMGMEEGLYASVDAALTWQRLNFPTVTITRLRQSPVQPQRLLAATLVQGAWLSTDAGETWKPTDPATATAQLYAAALDSHDPALMAIGGWGAGVRVSGDAGQTWVDRSAGLPNLNVFVLAFDPQHPARLWASTFEEGSFYSDDRGQTWQNGGLYGAYGADFVFGRVATTPASAHSSS</sequence>
<dbReference type="Gene3D" id="2.130.10.10">
    <property type="entry name" value="YVTN repeat-like/Quinoprotein amine dehydrogenase"/>
    <property type="match status" value="2"/>
</dbReference>
<gene>
    <name evidence="2" type="ORF">K0B96_16690</name>
</gene>
<evidence type="ECO:0000313" key="2">
    <source>
        <dbReference type="EMBL" id="QYM78920.1"/>
    </source>
</evidence>
<dbReference type="GO" id="GO:0010411">
    <property type="term" value="P:xyloglucan metabolic process"/>
    <property type="evidence" value="ECO:0007669"/>
    <property type="project" value="TreeGrafter"/>
</dbReference>
<dbReference type="AlphaFoldDB" id="A0A8F9TVK3"/>
<dbReference type="PANTHER" id="PTHR43739">
    <property type="entry name" value="XYLOGLUCANASE (EUROFUNG)"/>
    <property type="match status" value="1"/>
</dbReference>
<dbReference type="Pfam" id="PF02012">
    <property type="entry name" value="BNR"/>
    <property type="match status" value="1"/>
</dbReference>
<proteinExistence type="predicted"/>
<dbReference type="PANTHER" id="PTHR43739:SF5">
    <property type="entry name" value="EXO-ALPHA-SIALIDASE"/>
    <property type="match status" value="1"/>
</dbReference>
<protein>
    <submittedName>
        <fullName evidence="2">Uncharacterized protein</fullName>
    </submittedName>
</protein>
<dbReference type="InterPro" id="IPR002860">
    <property type="entry name" value="BNR_rpt"/>
</dbReference>
<feature type="region of interest" description="Disordered" evidence="1">
    <location>
        <begin position="1"/>
        <end position="21"/>
    </location>
</feature>
<name>A0A8F9TVK3_9BACT</name>
<organism evidence="2 3">
    <name type="scientific">Horticoccus luteus</name>
    <dbReference type="NCBI Taxonomy" id="2862869"/>
    <lineage>
        <taxon>Bacteria</taxon>
        <taxon>Pseudomonadati</taxon>
        <taxon>Verrucomicrobiota</taxon>
        <taxon>Opitutia</taxon>
        <taxon>Opitutales</taxon>
        <taxon>Opitutaceae</taxon>
        <taxon>Horticoccus</taxon>
    </lineage>
</organism>
<dbReference type="EMBL" id="CP080507">
    <property type="protein sequence ID" value="QYM78920.1"/>
    <property type="molecule type" value="Genomic_DNA"/>
</dbReference>
<dbReference type="KEGG" id="ole:K0B96_16690"/>
<dbReference type="Proteomes" id="UP000825051">
    <property type="component" value="Chromosome"/>
</dbReference>
<evidence type="ECO:0000256" key="1">
    <source>
        <dbReference type="SAM" id="MobiDB-lite"/>
    </source>
</evidence>
<accession>A0A8F9TVK3</accession>
<dbReference type="RefSeq" id="WP_220162102.1">
    <property type="nucleotide sequence ID" value="NZ_CP080507.1"/>
</dbReference>
<dbReference type="CDD" id="cd15482">
    <property type="entry name" value="Sialidase_non-viral"/>
    <property type="match status" value="1"/>
</dbReference>
<keyword evidence="3" id="KW-1185">Reference proteome</keyword>
<reference evidence="2" key="1">
    <citation type="submission" date="2021-08" db="EMBL/GenBank/DDBJ databases">
        <title>Genome of a novel bacterium of the phylum Verrucomicrobia, Oleiharenicola sp. KSB-15.</title>
        <authorList>
            <person name="Chung J.-H."/>
            <person name="Ahn J.-H."/>
            <person name="Yoon Y."/>
            <person name="Kim D.-Y."/>
            <person name="An S.-H."/>
            <person name="Park I."/>
            <person name="Yeon J."/>
        </authorList>
    </citation>
    <scope>NUCLEOTIDE SEQUENCE</scope>
    <source>
        <strain evidence="2">KSB-15</strain>
    </source>
</reference>